<dbReference type="Gene3D" id="2.60.120.330">
    <property type="entry name" value="B-lactam Antibiotic, Isopenicillin N Synthase, Chain"/>
    <property type="match status" value="1"/>
</dbReference>
<dbReference type="RefSeq" id="WP_169564128.1">
    <property type="nucleotide sequence ID" value="NZ_JAAXYH010000005.1"/>
</dbReference>
<evidence type="ECO:0000259" key="1">
    <source>
        <dbReference type="Pfam" id="PF05118"/>
    </source>
</evidence>
<accession>A0A972FTK7</accession>
<name>A0A972FTK7_9GAMM</name>
<dbReference type="EMBL" id="JAAXYH010000005">
    <property type="protein sequence ID" value="NMH65427.1"/>
    <property type="molecule type" value="Genomic_DNA"/>
</dbReference>
<reference evidence="2" key="1">
    <citation type="submission" date="2020-04" db="EMBL/GenBank/DDBJ databases">
        <title>Description of Shewanella salipaludis sp. nov., isolated from a salt marsh.</title>
        <authorList>
            <person name="Park S."/>
            <person name="Yoon J.-H."/>
        </authorList>
    </citation>
    <scope>NUCLEOTIDE SEQUENCE</scope>
    <source>
        <strain evidence="2">SHSM-M6</strain>
    </source>
</reference>
<sequence>MESNHSDTKDNLLFAKLAWRFEPGALQLELERLQTDNWLPHVNRANYGGSWEVLPLRCLAEHAQAHPILQGFAIETGDAWCNLPALTQAPAMLGILERLQCPVGAVRLMRLQAAAHIKPHRDRGLSLEYGEARLHLPITTDPKVEFVVGGRRVPMLAGELWYINADAEHSVNNKSPQDRVNLVIDCRVNDWLREHIQDGRGQMAISTQAGV</sequence>
<evidence type="ECO:0000313" key="3">
    <source>
        <dbReference type="Proteomes" id="UP000737113"/>
    </source>
</evidence>
<feature type="domain" description="Aspartyl/asparaginy/proline hydroxylase" evidence="1">
    <location>
        <begin position="83"/>
        <end position="186"/>
    </location>
</feature>
<dbReference type="SUPFAM" id="SSF51197">
    <property type="entry name" value="Clavaminate synthase-like"/>
    <property type="match status" value="1"/>
</dbReference>
<dbReference type="AlphaFoldDB" id="A0A972FTK7"/>
<dbReference type="InterPro" id="IPR027443">
    <property type="entry name" value="IPNS-like_sf"/>
</dbReference>
<organism evidence="2 3">
    <name type="scientific">Shewanella salipaludis</name>
    <dbReference type="NCBI Taxonomy" id="2723052"/>
    <lineage>
        <taxon>Bacteria</taxon>
        <taxon>Pseudomonadati</taxon>
        <taxon>Pseudomonadota</taxon>
        <taxon>Gammaproteobacteria</taxon>
        <taxon>Alteromonadales</taxon>
        <taxon>Shewanellaceae</taxon>
        <taxon>Shewanella</taxon>
    </lineage>
</organism>
<proteinExistence type="predicted"/>
<comment type="caution">
    <text evidence="2">The sequence shown here is derived from an EMBL/GenBank/DDBJ whole genome shotgun (WGS) entry which is preliminary data.</text>
</comment>
<evidence type="ECO:0000313" key="2">
    <source>
        <dbReference type="EMBL" id="NMH65427.1"/>
    </source>
</evidence>
<dbReference type="Pfam" id="PF05118">
    <property type="entry name" value="Asp_Arg_Hydrox"/>
    <property type="match status" value="1"/>
</dbReference>
<protein>
    <submittedName>
        <fullName evidence="2">Aspartyl/asparaginyl beta-hydroxylase domain-containing protein</fullName>
    </submittedName>
</protein>
<dbReference type="Proteomes" id="UP000737113">
    <property type="component" value="Unassembled WGS sequence"/>
</dbReference>
<dbReference type="InterPro" id="IPR007803">
    <property type="entry name" value="Asp/Arg/Pro-Hydrxlase"/>
</dbReference>
<gene>
    <name evidence="2" type="ORF">HC757_09610</name>
</gene>
<keyword evidence="3" id="KW-1185">Reference proteome</keyword>